<feature type="binding site" evidence="9">
    <location>
        <position position="49"/>
    </location>
    <ligand>
        <name>ATP</name>
        <dbReference type="ChEBI" id="CHEBI:30616"/>
    </ligand>
</feature>
<dbReference type="InterPro" id="IPR011009">
    <property type="entry name" value="Kinase-like_dom_sf"/>
</dbReference>
<dbReference type="Proteomes" id="UP000324800">
    <property type="component" value="Unassembled WGS sequence"/>
</dbReference>
<evidence type="ECO:0000256" key="6">
    <source>
        <dbReference type="ARBA" id="ARBA00022840"/>
    </source>
</evidence>
<sequence length="288" mass="33632">MIRSRLNSANFEFIQEVGHGAYGTVFKVRLKNGSLDYQHGEPQSYYVIKRIHMKNLKESEKVRQEREAQTMMRLNHPFLIRCYDAFSEGEYLSLVLEYAEEGNLDAFIKRRRDQIGGIKQSELMRICWELCEGVAYLHAKKVVHRDLKSTNILLARNKQVKIGDFGTSRELHGEEELMRTHIGTPLYMAPEIISRKPYSQKADIWSLGCLLYYVATLKHPFQNTDLLSLYFSVLHERPKMLEMNDKVPAAFAQTVMRMLSRDANSRPEAKDIQEEKQKELDWRVVSIK</sequence>
<dbReference type="SMART" id="SM00220">
    <property type="entry name" value="S_TKc"/>
    <property type="match status" value="1"/>
</dbReference>
<dbReference type="Gene3D" id="1.10.510.10">
    <property type="entry name" value="Transferase(Phosphotransferase) domain 1"/>
    <property type="match status" value="1"/>
</dbReference>
<keyword evidence="5 12" id="KW-0418">Kinase</keyword>
<reference evidence="12 13" key="1">
    <citation type="submission" date="2019-03" db="EMBL/GenBank/DDBJ databases">
        <title>Single cell metagenomics reveals metabolic interactions within the superorganism composed of flagellate Streblomastix strix and complex community of Bacteroidetes bacteria on its surface.</title>
        <authorList>
            <person name="Treitli S.C."/>
            <person name="Kolisko M."/>
            <person name="Husnik F."/>
            <person name="Keeling P."/>
            <person name="Hampl V."/>
        </authorList>
    </citation>
    <scope>NUCLEOTIDE SEQUENCE [LARGE SCALE GENOMIC DNA]</scope>
    <source>
        <strain evidence="12">ST1C</strain>
    </source>
</reference>
<evidence type="ECO:0000256" key="1">
    <source>
        <dbReference type="ARBA" id="ARBA00012513"/>
    </source>
</evidence>
<dbReference type="InterPro" id="IPR017441">
    <property type="entry name" value="Protein_kinase_ATP_BS"/>
</dbReference>
<organism evidence="12 13">
    <name type="scientific">Streblomastix strix</name>
    <dbReference type="NCBI Taxonomy" id="222440"/>
    <lineage>
        <taxon>Eukaryota</taxon>
        <taxon>Metamonada</taxon>
        <taxon>Preaxostyla</taxon>
        <taxon>Oxymonadida</taxon>
        <taxon>Streblomastigidae</taxon>
        <taxon>Streblomastix</taxon>
    </lineage>
</organism>
<feature type="domain" description="Protein kinase" evidence="11">
    <location>
        <begin position="11"/>
        <end position="280"/>
    </location>
</feature>
<dbReference type="PRINTS" id="PR00109">
    <property type="entry name" value="TYRKINASE"/>
</dbReference>
<comment type="similarity">
    <text evidence="10">Belongs to the protein kinase superfamily.</text>
</comment>
<accession>A0A5J4VB43</accession>
<dbReference type="InterPro" id="IPR000719">
    <property type="entry name" value="Prot_kinase_dom"/>
</dbReference>
<dbReference type="SUPFAM" id="SSF56112">
    <property type="entry name" value="Protein kinase-like (PK-like)"/>
    <property type="match status" value="1"/>
</dbReference>
<evidence type="ECO:0000256" key="3">
    <source>
        <dbReference type="ARBA" id="ARBA00022679"/>
    </source>
</evidence>
<comment type="caution">
    <text evidence="12">The sequence shown here is derived from an EMBL/GenBank/DDBJ whole genome shotgun (WGS) entry which is preliminary data.</text>
</comment>
<gene>
    <name evidence="12" type="ORF">EZS28_024721</name>
</gene>
<dbReference type="GO" id="GO:0004674">
    <property type="term" value="F:protein serine/threonine kinase activity"/>
    <property type="evidence" value="ECO:0007669"/>
    <property type="project" value="UniProtKB-KW"/>
</dbReference>
<name>A0A5J4VB43_9EUKA</name>
<comment type="catalytic activity">
    <reaction evidence="8">
        <text>L-seryl-[protein] + ATP = O-phospho-L-seryl-[protein] + ADP + H(+)</text>
        <dbReference type="Rhea" id="RHEA:17989"/>
        <dbReference type="Rhea" id="RHEA-COMP:9863"/>
        <dbReference type="Rhea" id="RHEA-COMP:11604"/>
        <dbReference type="ChEBI" id="CHEBI:15378"/>
        <dbReference type="ChEBI" id="CHEBI:29999"/>
        <dbReference type="ChEBI" id="CHEBI:30616"/>
        <dbReference type="ChEBI" id="CHEBI:83421"/>
        <dbReference type="ChEBI" id="CHEBI:456216"/>
        <dbReference type="EC" id="2.7.11.1"/>
    </reaction>
</comment>
<protein>
    <recommendedName>
        <fullName evidence="1">non-specific serine/threonine protein kinase</fullName>
        <ecNumber evidence="1">2.7.11.1</ecNumber>
    </recommendedName>
</protein>
<dbReference type="Pfam" id="PF00069">
    <property type="entry name" value="Pkinase"/>
    <property type="match status" value="1"/>
</dbReference>
<evidence type="ECO:0000256" key="10">
    <source>
        <dbReference type="RuleBase" id="RU000304"/>
    </source>
</evidence>
<keyword evidence="4 9" id="KW-0547">Nucleotide-binding</keyword>
<dbReference type="PROSITE" id="PS00107">
    <property type="entry name" value="PROTEIN_KINASE_ATP"/>
    <property type="match status" value="1"/>
</dbReference>
<dbReference type="EC" id="2.7.11.1" evidence="1"/>
<dbReference type="PROSITE" id="PS50011">
    <property type="entry name" value="PROTEIN_KINASE_DOM"/>
    <property type="match status" value="1"/>
</dbReference>
<evidence type="ECO:0000313" key="12">
    <source>
        <dbReference type="EMBL" id="KAA6379753.1"/>
    </source>
</evidence>
<evidence type="ECO:0000256" key="5">
    <source>
        <dbReference type="ARBA" id="ARBA00022777"/>
    </source>
</evidence>
<dbReference type="PROSITE" id="PS00108">
    <property type="entry name" value="PROTEIN_KINASE_ST"/>
    <property type="match status" value="1"/>
</dbReference>
<evidence type="ECO:0000256" key="9">
    <source>
        <dbReference type="PROSITE-ProRule" id="PRU10141"/>
    </source>
</evidence>
<dbReference type="PANTHER" id="PTHR44899">
    <property type="entry name" value="CAMK FAMILY PROTEIN KINASE"/>
    <property type="match status" value="1"/>
</dbReference>
<keyword evidence="6 9" id="KW-0067">ATP-binding</keyword>
<keyword evidence="2 10" id="KW-0723">Serine/threonine-protein kinase</keyword>
<dbReference type="OrthoDB" id="248923at2759"/>
<evidence type="ECO:0000259" key="11">
    <source>
        <dbReference type="PROSITE" id="PS50011"/>
    </source>
</evidence>
<dbReference type="InterPro" id="IPR051131">
    <property type="entry name" value="NEK_Ser/Thr_kinase_NIMA"/>
</dbReference>
<proteinExistence type="inferred from homology"/>
<dbReference type="InterPro" id="IPR008271">
    <property type="entry name" value="Ser/Thr_kinase_AS"/>
</dbReference>
<keyword evidence="3" id="KW-0808">Transferase</keyword>
<evidence type="ECO:0000256" key="4">
    <source>
        <dbReference type="ARBA" id="ARBA00022741"/>
    </source>
</evidence>
<comment type="catalytic activity">
    <reaction evidence="7">
        <text>L-threonyl-[protein] + ATP = O-phospho-L-threonyl-[protein] + ADP + H(+)</text>
        <dbReference type="Rhea" id="RHEA:46608"/>
        <dbReference type="Rhea" id="RHEA-COMP:11060"/>
        <dbReference type="Rhea" id="RHEA-COMP:11605"/>
        <dbReference type="ChEBI" id="CHEBI:15378"/>
        <dbReference type="ChEBI" id="CHEBI:30013"/>
        <dbReference type="ChEBI" id="CHEBI:30616"/>
        <dbReference type="ChEBI" id="CHEBI:61977"/>
        <dbReference type="ChEBI" id="CHEBI:456216"/>
        <dbReference type="EC" id="2.7.11.1"/>
    </reaction>
</comment>
<dbReference type="InterPro" id="IPR001245">
    <property type="entry name" value="Ser-Thr/Tyr_kinase_cat_dom"/>
</dbReference>
<dbReference type="EMBL" id="SNRW01008292">
    <property type="protein sequence ID" value="KAA6379753.1"/>
    <property type="molecule type" value="Genomic_DNA"/>
</dbReference>
<dbReference type="GO" id="GO:0005524">
    <property type="term" value="F:ATP binding"/>
    <property type="evidence" value="ECO:0007669"/>
    <property type="project" value="UniProtKB-UniRule"/>
</dbReference>
<evidence type="ECO:0000256" key="8">
    <source>
        <dbReference type="ARBA" id="ARBA00048679"/>
    </source>
</evidence>
<evidence type="ECO:0000256" key="2">
    <source>
        <dbReference type="ARBA" id="ARBA00022527"/>
    </source>
</evidence>
<dbReference type="AlphaFoldDB" id="A0A5J4VB43"/>
<evidence type="ECO:0000256" key="7">
    <source>
        <dbReference type="ARBA" id="ARBA00047899"/>
    </source>
</evidence>
<dbReference type="PANTHER" id="PTHR44899:SF3">
    <property type="entry name" value="SERINE_THREONINE-PROTEIN KINASE NEK1"/>
    <property type="match status" value="1"/>
</dbReference>
<evidence type="ECO:0000313" key="13">
    <source>
        <dbReference type="Proteomes" id="UP000324800"/>
    </source>
</evidence>